<protein>
    <submittedName>
        <fullName evidence="1">Uncharacterized protein</fullName>
    </submittedName>
</protein>
<sequence length="86" mass="9389">DVRMRAENQIIDLNSRRLQGLLVKTTAAPGPEVAPAMATRAVRSSWPARISSSPRQSPARTRTAVGLISTFASIPSRSKRFLPPTY</sequence>
<accession>A0A6J4JKB1</accession>
<reference evidence="1" key="1">
    <citation type="submission" date="2020-02" db="EMBL/GenBank/DDBJ databases">
        <authorList>
            <person name="Meier V. D."/>
        </authorList>
    </citation>
    <scope>NUCLEOTIDE SEQUENCE</scope>
    <source>
        <strain evidence="1">AVDCRST_MAG93</strain>
    </source>
</reference>
<dbReference type="EMBL" id="CADCTR010001084">
    <property type="protein sequence ID" value="CAA9280697.1"/>
    <property type="molecule type" value="Genomic_DNA"/>
</dbReference>
<feature type="non-terminal residue" evidence="1">
    <location>
        <position position="86"/>
    </location>
</feature>
<feature type="non-terminal residue" evidence="1">
    <location>
        <position position="1"/>
    </location>
</feature>
<name>A0A6J4JKB1_9CHLR</name>
<gene>
    <name evidence="1" type="ORF">AVDCRST_MAG93-3174</name>
</gene>
<organism evidence="1">
    <name type="scientific">uncultured Chloroflexia bacterium</name>
    <dbReference type="NCBI Taxonomy" id="1672391"/>
    <lineage>
        <taxon>Bacteria</taxon>
        <taxon>Bacillati</taxon>
        <taxon>Chloroflexota</taxon>
        <taxon>Chloroflexia</taxon>
        <taxon>environmental samples</taxon>
    </lineage>
</organism>
<proteinExistence type="predicted"/>
<evidence type="ECO:0000313" key="1">
    <source>
        <dbReference type="EMBL" id="CAA9280697.1"/>
    </source>
</evidence>
<dbReference type="AlphaFoldDB" id="A0A6J4JKB1"/>